<dbReference type="STRING" id="1121352.GCA_000620925_01804"/>
<keyword evidence="2" id="KW-1003">Cell membrane</keyword>
<dbReference type="AlphaFoldDB" id="A0A3P2A325"/>
<evidence type="ECO:0000256" key="3">
    <source>
        <dbReference type="ARBA" id="ARBA00022692"/>
    </source>
</evidence>
<accession>A0A3P2A325</accession>
<evidence type="ECO:0000259" key="7">
    <source>
        <dbReference type="Pfam" id="PF06271"/>
    </source>
</evidence>
<feature type="transmembrane region" description="Helical" evidence="6">
    <location>
        <begin position="150"/>
        <end position="168"/>
    </location>
</feature>
<dbReference type="RefSeq" id="WP_124795861.1">
    <property type="nucleotide sequence ID" value="NZ_RQYC01000019.1"/>
</dbReference>
<evidence type="ECO:0000256" key="2">
    <source>
        <dbReference type="ARBA" id="ARBA00022475"/>
    </source>
</evidence>
<reference evidence="8 9" key="1">
    <citation type="submission" date="2018-11" db="EMBL/GenBank/DDBJ databases">
        <title>Genomes From Bacteria Associated with the Canine Oral Cavity: a Test Case for Automated Genome-Based Taxonomic Assignment.</title>
        <authorList>
            <person name="Coil D.A."/>
            <person name="Jospin G."/>
            <person name="Darling A.E."/>
            <person name="Wallis C."/>
            <person name="Davis I.J."/>
            <person name="Harris S."/>
            <person name="Eisen J.A."/>
            <person name="Holcombe L.J."/>
            <person name="O'Flynn C."/>
        </authorList>
    </citation>
    <scope>NUCLEOTIDE SEQUENCE [LARGE SCALE GENOMIC DNA]</scope>
    <source>
        <strain evidence="8 9">COT-280</strain>
    </source>
</reference>
<comment type="caution">
    <text evidence="8">The sequence shown here is derived from an EMBL/GenBank/DDBJ whole genome shotgun (WGS) entry which is preliminary data.</text>
</comment>
<feature type="transmembrane region" description="Helical" evidence="6">
    <location>
        <begin position="125"/>
        <end position="144"/>
    </location>
</feature>
<dbReference type="Proteomes" id="UP000269923">
    <property type="component" value="Unassembled WGS sequence"/>
</dbReference>
<evidence type="ECO:0000256" key="5">
    <source>
        <dbReference type="ARBA" id="ARBA00023136"/>
    </source>
</evidence>
<name>A0A3P2A325_9NEIS</name>
<keyword evidence="4 6" id="KW-1133">Transmembrane helix</keyword>
<protein>
    <submittedName>
        <fullName evidence="8">RDD family protein</fullName>
    </submittedName>
</protein>
<dbReference type="GO" id="GO:0005886">
    <property type="term" value="C:plasma membrane"/>
    <property type="evidence" value="ECO:0007669"/>
    <property type="project" value="UniProtKB-SubCell"/>
</dbReference>
<feature type="transmembrane region" description="Helical" evidence="6">
    <location>
        <begin position="30"/>
        <end position="52"/>
    </location>
</feature>
<dbReference type="Pfam" id="PF06271">
    <property type="entry name" value="RDD"/>
    <property type="match status" value="1"/>
</dbReference>
<comment type="subcellular location">
    <subcellularLocation>
        <location evidence="1">Cell membrane</location>
        <topology evidence="1">Multi-pass membrane protein</topology>
    </subcellularLocation>
</comment>
<feature type="transmembrane region" description="Helical" evidence="6">
    <location>
        <begin position="72"/>
        <end position="92"/>
    </location>
</feature>
<gene>
    <name evidence="8" type="ORF">EII21_09290</name>
</gene>
<organism evidence="8 9">
    <name type="scientific">Conchiformibius steedae</name>
    <dbReference type="NCBI Taxonomy" id="153493"/>
    <lineage>
        <taxon>Bacteria</taxon>
        <taxon>Pseudomonadati</taxon>
        <taxon>Pseudomonadota</taxon>
        <taxon>Betaproteobacteria</taxon>
        <taxon>Neisseriales</taxon>
        <taxon>Neisseriaceae</taxon>
        <taxon>Conchiformibius</taxon>
    </lineage>
</organism>
<dbReference type="EMBL" id="RQYC01000019">
    <property type="protein sequence ID" value="RRD89286.1"/>
    <property type="molecule type" value="Genomic_DNA"/>
</dbReference>
<keyword evidence="9" id="KW-1185">Reference proteome</keyword>
<dbReference type="PANTHER" id="PTHR36115">
    <property type="entry name" value="PROLINE-RICH ANTIGEN HOMOLOG-RELATED"/>
    <property type="match status" value="1"/>
</dbReference>
<dbReference type="PANTHER" id="PTHR36115:SF6">
    <property type="entry name" value="PROLINE-RICH ANTIGEN HOMOLOG"/>
    <property type="match status" value="1"/>
</dbReference>
<keyword evidence="3 6" id="KW-0812">Transmembrane</keyword>
<evidence type="ECO:0000313" key="8">
    <source>
        <dbReference type="EMBL" id="RRD89286.1"/>
    </source>
</evidence>
<sequence length="193" mass="21811">MSSYRDQVSFSFEDGHKRYRWLLASPAERILATVADLMCAALAAAPAAWVLYPLRHTPKHEWGNLFAASPLLWLAAGLLLVFFGIQAVWLATRGQTIGKRLMGIRIIRDNGHPAGFVNSLILRTLIFNLLCVIMIGGTLMLAHLDDNFKVYELIWIPYVVSFIMLFQTTDDHRTLQDRLAATVIVKARMRQEA</sequence>
<feature type="domain" description="RDD" evidence="7">
    <location>
        <begin position="24"/>
        <end position="180"/>
    </location>
</feature>
<keyword evidence="5 6" id="KW-0472">Membrane</keyword>
<evidence type="ECO:0000256" key="4">
    <source>
        <dbReference type="ARBA" id="ARBA00022989"/>
    </source>
</evidence>
<evidence type="ECO:0000313" key="9">
    <source>
        <dbReference type="Proteomes" id="UP000269923"/>
    </source>
</evidence>
<dbReference type="OrthoDB" id="8612316at2"/>
<dbReference type="InterPro" id="IPR010432">
    <property type="entry name" value="RDD"/>
</dbReference>
<evidence type="ECO:0000256" key="6">
    <source>
        <dbReference type="SAM" id="Phobius"/>
    </source>
</evidence>
<dbReference type="InterPro" id="IPR051791">
    <property type="entry name" value="Pra-immunoreactive"/>
</dbReference>
<proteinExistence type="predicted"/>
<evidence type="ECO:0000256" key="1">
    <source>
        <dbReference type="ARBA" id="ARBA00004651"/>
    </source>
</evidence>